<comment type="subcellular location">
    <subcellularLocation>
        <location evidence="1">Cell membrane</location>
        <topology evidence="1">Multi-pass membrane protein</topology>
    </subcellularLocation>
</comment>
<evidence type="ECO:0000256" key="2">
    <source>
        <dbReference type="ARBA" id="ARBA00022475"/>
    </source>
</evidence>
<comment type="caution">
    <text evidence="7">The sequence shown here is derived from an EMBL/GenBank/DDBJ whole genome shotgun (WGS) entry which is preliminary data.</text>
</comment>
<dbReference type="EMBL" id="JAPWHE010000003">
    <property type="protein sequence ID" value="MCZ4329725.1"/>
    <property type="molecule type" value="Genomic_DNA"/>
</dbReference>
<feature type="transmembrane region" description="Helical" evidence="6">
    <location>
        <begin position="55"/>
        <end position="74"/>
    </location>
</feature>
<feature type="transmembrane region" description="Helical" evidence="6">
    <location>
        <begin position="200"/>
        <end position="222"/>
    </location>
</feature>
<organism evidence="7 8">
    <name type="scientific">Castellaniella denitrificans</name>
    <dbReference type="NCBI Taxonomy" id="56119"/>
    <lineage>
        <taxon>Bacteria</taxon>
        <taxon>Pseudomonadati</taxon>
        <taxon>Pseudomonadota</taxon>
        <taxon>Betaproteobacteria</taxon>
        <taxon>Burkholderiales</taxon>
        <taxon>Alcaligenaceae</taxon>
        <taxon>Castellaniella</taxon>
    </lineage>
</organism>
<evidence type="ECO:0000256" key="1">
    <source>
        <dbReference type="ARBA" id="ARBA00004651"/>
    </source>
</evidence>
<feature type="transmembrane region" description="Helical" evidence="6">
    <location>
        <begin position="80"/>
        <end position="99"/>
    </location>
</feature>
<evidence type="ECO:0000256" key="5">
    <source>
        <dbReference type="ARBA" id="ARBA00023136"/>
    </source>
</evidence>
<dbReference type="Proteomes" id="UP001068379">
    <property type="component" value="Unassembled WGS sequence"/>
</dbReference>
<keyword evidence="5 6" id="KW-0472">Membrane</keyword>
<evidence type="ECO:0000256" key="3">
    <source>
        <dbReference type="ARBA" id="ARBA00022692"/>
    </source>
</evidence>
<dbReference type="RefSeq" id="WP_269357884.1">
    <property type="nucleotide sequence ID" value="NZ_JAPWHE010000003.1"/>
</dbReference>
<feature type="transmembrane region" description="Helical" evidence="6">
    <location>
        <begin position="279"/>
        <end position="303"/>
    </location>
</feature>
<dbReference type="PANTHER" id="PTHR30482">
    <property type="entry name" value="HIGH-AFFINITY BRANCHED-CHAIN AMINO ACID TRANSPORT SYSTEM PERMEASE"/>
    <property type="match status" value="1"/>
</dbReference>
<reference evidence="7" key="1">
    <citation type="submission" date="2022-12" db="EMBL/GenBank/DDBJ databases">
        <title>Bacterial isolates from different developmental stages of Nematostella vectensis.</title>
        <authorList>
            <person name="Fraune S."/>
        </authorList>
    </citation>
    <scope>NUCLEOTIDE SEQUENCE</scope>
    <source>
        <strain evidence="7">G21619-S1</strain>
    </source>
</reference>
<keyword evidence="8" id="KW-1185">Reference proteome</keyword>
<keyword evidence="4 6" id="KW-1133">Transmembrane helix</keyword>
<evidence type="ECO:0000313" key="7">
    <source>
        <dbReference type="EMBL" id="MCZ4329725.1"/>
    </source>
</evidence>
<proteinExistence type="predicted"/>
<sequence>MRYVVIIILALLMALPLLANDYQLFVASTMLVYCLVAVGLNTVLGYLGQLAFASAAFFGIGAYAAGLSMVHLGFGSLSAILLATVCGGLAGILVGLPALRVRGYYLAIITLAFGELMRWFYVHGDAVTYGSGGFNMPDVSLFGFALSDMKKYYLFLFMVVIGVGASALLLHSRYGRAFVAVRNNEPAAGSLGIAVNRTKIIAFAWSGLITGLAGALYAILNGRVSPDTFGISQMLMHFVIVMIGGLGSLAGSMIGAVLLTGLPELLRNFPGLEEIVFSALLIVVLFFMPKGVGGFLAAHLPWMRERLYREDRRNA</sequence>
<keyword evidence="2" id="KW-1003">Cell membrane</keyword>
<evidence type="ECO:0000256" key="4">
    <source>
        <dbReference type="ARBA" id="ARBA00022989"/>
    </source>
</evidence>
<protein>
    <submittedName>
        <fullName evidence="7">Branched-chain amino acid ABC transporter permease</fullName>
    </submittedName>
</protein>
<feature type="transmembrane region" description="Helical" evidence="6">
    <location>
        <begin position="29"/>
        <end position="48"/>
    </location>
</feature>
<name>A0ABT4M358_9BURK</name>
<keyword evidence="3 6" id="KW-0812">Transmembrane</keyword>
<feature type="transmembrane region" description="Helical" evidence="6">
    <location>
        <begin position="104"/>
        <end position="121"/>
    </location>
</feature>
<evidence type="ECO:0000313" key="8">
    <source>
        <dbReference type="Proteomes" id="UP001068379"/>
    </source>
</evidence>
<dbReference type="InterPro" id="IPR001851">
    <property type="entry name" value="ABC_transp_permease"/>
</dbReference>
<dbReference type="PANTHER" id="PTHR30482:SF10">
    <property type="entry name" value="HIGH-AFFINITY BRANCHED-CHAIN AMINO ACID TRANSPORT PROTEIN BRAE"/>
    <property type="match status" value="1"/>
</dbReference>
<dbReference type="InterPro" id="IPR043428">
    <property type="entry name" value="LivM-like"/>
</dbReference>
<dbReference type="CDD" id="cd06581">
    <property type="entry name" value="TM_PBP1_LivM_like"/>
    <property type="match status" value="1"/>
</dbReference>
<dbReference type="Pfam" id="PF02653">
    <property type="entry name" value="BPD_transp_2"/>
    <property type="match status" value="1"/>
</dbReference>
<feature type="transmembrane region" description="Helical" evidence="6">
    <location>
        <begin position="153"/>
        <end position="174"/>
    </location>
</feature>
<gene>
    <name evidence="7" type="ORF">O4H32_07155</name>
</gene>
<feature type="transmembrane region" description="Helical" evidence="6">
    <location>
        <begin position="234"/>
        <end position="259"/>
    </location>
</feature>
<evidence type="ECO:0000256" key="6">
    <source>
        <dbReference type="SAM" id="Phobius"/>
    </source>
</evidence>
<accession>A0ABT4M358</accession>